<keyword evidence="3" id="KW-1185">Reference proteome</keyword>
<accession>A0A238BV45</accession>
<evidence type="ECO:0000313" key="2">
    <source>
        <dbReference type="EMBL" id="OZC08575.1"/>
    </source>
</evidence>
<dbReference type="Pfam" id="PF12894">
    <property type="entry name" value="ANAPC4_WD40"/>
    <property type="match status" value="1"/>
</dbReference>
<dbReference type="InterPro" id="IPR015943">
    <property type="entry name" value="WD40/YVTN_repeat-like_dom_sf"/>
</dbReference>
<evidence type="ECO:0000313" key="3">
    <source>
        <dbReference type="Proteomes" id="UP000242913"/>
    </source>
</evidence>
<dbReference type="SMART" id="SM00320">
    <property type="entry name" value="WD40"/>
    <property type="match status" value="4"/>
</dbReference>
<dbReference type="OrthoDB" id="7668193at2759"/>
<dbReference type="InterPro" id="IPR001680">
    <property type="entry name" value="WD40_rpt"/>
</dbReference>
<dbReference type="Gene3D" id="2.130.10.10">
    <property type="entry name" value="YVTN repeat-like/Quinoprotein amine dehydrogenase"/>
    <property type="match status" value="1"/>
</dbReference>
<organism evidence="2 3">
    <name type="scientific">Onchocerca flexuosa</name>
    <dbReference type="NCBI Taxonomy" id="387005"/>
    <lineage>
        <taxon>Eukaryota</taxon>
        <taxon>Metazoa</taxon>
        <taxon>Ecdysozoa</taxon>
        <taxon>Nematoda</taxon>
        <taxon>Chromadorea</taxon>
        <taxon>Rhabditida</taxon>
        <taxon>Spirurina</taxon>
        <taxon>Spiruromorpha</taxon>
        <taxon>Filarioidea</taxon>
        <taxon>Onchocercidae</taxon>
        <taxon>Onchocerca</taxon>
    </lineage>
</organism>
<name>A0A238BV45_9BILA</name>
<dbReference type="SUPFAM" id="SSF50978">
    <property type="entry name" value="WD40 repeat-like"/>
    <property type="match status" value="1"/>
</dbReference>
<evidence type="ECO:0000259" key="1">
    <source>
        <dbReference type="Pfam" id="PF12894"/>
    </source>
</evidence>
<dbReference type="AlphaFoldDB" id="A0A238BV45"/>
<dbReference type="InterPro" id="IPR036322">
    <property type="entry name" value="WD40_repeat_dom_sf"/>
</dbReference>
<dbReference type="Proteomes" id="UP000242913">
    <property type="component" value="Unassembled WGS sequence"/>
</dbReference>
<feature type="domain" description="Anaphase-promoting complex subunit 4-like WD40" evidence="1">
    <location>
        <begin position="265"/>
        <end position="316"/>
    </location>
</feature>
<sequence length="340" mass="37654">MLVAEEIKENEELRVTIMNMSKTVKKPIPLFVHYGFLGGVSCSAIVSVDNESHLAVGTTCGKCTLFSPRTHLCTSTIHIDPNGRSVVSVGQFTKDCIFIHIRAYAILLFSVDRTSKIREILSFCLTRTIKTEFYGFCGAFCHRSQLFCPFLQNDKCLIGVFAGITEQMSRVWSLDDATAFMAFAISDNGYLACGFETGGVKIVNIEDFSIIDEVLKKLFSEPVLACASFANTLAVSSVKSPLILINIRMNGINNDKEILFPQKAGGCSSLSFSNSGKELASGYWNGTVRINSVKTGAIRAVLDFHFETINCLCWTKIDNQRLLFVCSKDTKLSIWNLYND</sequence>
<gene>
    <name evidence="2" type="ORF">X798_04378</name>
</gene>
<dbReference type="EMBL" id="KZ270006">
    <property type="protein sequence ID" value="OZC08575.1"/>
    <property type="molecule type" value="Genomic_DNA"/>
</dbReference>
<reference evidence="2 3" key="1">
    <citation type="submission" date="2015-12" db="EMBL/GenBank/DDBJ databases">
        <title>Draft genome of the nematode, Onchocerca flexuosa.</title>
        <authorList>
            <person name="Mitreva M."/>
        </authorList>
    </citation>
    <scope>NUCLEOTIDE SEQUENCE [LARGE SCALE GENOMIC DNA]</scope>
    <source>
        <strain evidence="2">Red Deer</strain>
    </source>
</reference>
<dbReference type="InterPro" id="IPR024977">
    <property type="entry name" value="Apc4-like_WD40_dom"/>
</dbReference>
<proteinExistence type="predicted"/>
<protein>
    <submittedName>
        <fullName evidence="2">WD domain, G-beta repeat protein</fullName>
    </submittedName>
</protein>